<dbReference type="AlphaFoldDB" id="A0AAN7H1C3"/>
<comment type="caution">
    <text evidence="2">The sequence shown here is derived from an EMBL/GenBank/DDBJ whole genome shotgun (WGS) entry which is preliminary data.</text>
</comment>
<protein>
    <submittedName>
        <fullName evidence="2">Uncharacterized protein</fullName>
    </submittedName>
</protein>
<feature type="region of interest" description="Disordered" evidence="1">
    <location>
        <begin position="61"/>
        <end position="88"/>
    </location>
</feature>
<evidence type="ECO:0000313" key="2">
    <source>
        <dbReference type="EMBL" id="KAK4225649.1"/>
    </source>
</evidence>
<dbReference type="EMBL" id="MU865362">
    <property type="protein sequence ID" value="KAK4225649.1"/>
    <property type="molecule type" value="Genomic_DNA"/>
</dbReference>
<proteinExistence type="predicted"/>
<reference evidence="2" key="2">
    <citation type="submission" date="2023-05" db="EMBL/GenBank/DDBJ databases">
        <authorList>
            <consortium name="Lawrence Berkeley National Laboratory"/>
            <person name="Steindorff A."/>
            <person name="Hensen N."/>
            <person name="Bonometti L."/>
            <person name="Westerberg I."/>
            <person name="Brannstrom I.O."/>
            <person name="Guillou S."/>
            <person name="Cros-Aarteil S."/>
            <person name="Calhoun S."/>
            <person name="Haridas S."/>
            <person name="Kuo A."/>
            <person name="Mondo S."/>
            <person name="Pangilinan J."/>
            <person name="Riley R."/>
            <person name="Labutti K."/>
            <person name="Andreopoulos B."/>
            <person name="Lipzen A."/>
            <person name="Chen C."/>
            <person name="Yanf M."/>
            <person name="Daum C."/>
            <person name="Ng V."/>
            <person name="Clum A."/>
            <person name="Ohm R."/>
            <person name="Martin F."/>
            <person name="Silar P."/>
            <person name="Natvig D."/>
            <person name="Lalanne C."/>
            <person name="Gautier V."/>
            <person name="Ament-Velasquez S.L."/>
            <person name="Kruys A."/>
            <person name="Hutchinson M.I."/>
            <person name="Powell A.J."/>
            <person name="Barry K."/>
            <person name="Miller A.N."/>
            <person name="Grigoriev I.V."/>
            <person name="Debuchy R."/>
            <person name="Gladieux P."/>
            <person name="Thoren M.H."/>
            <person name="Johannesson H."/>
        </authorList>
    </citation>
    <scope>NUCLEOTIDE SEQUENCE</scope>
    <source>
        <strain evidence="2">CBS 990.96</strain>
    </source>
</reference>
<feature type="compositionally biased region" description="Polar residues" evidence="1">
    <location>
        <begin position="61"/>
        <end position="81"/>
    </location>
</feature>
<accession>A0AAN7H1C3</accession>
<gene>
    <name evidence="2" type="ORF">QBC38DRAFT_445362</name>
</gene>
<name>A0AAN7H1C3_9PEZI</name>
<feature type="compositionally biased region" description="Basic and acidic residues" evidence="1">
    <location>
        <begin position="22"/>
        <end position="33"/>
    </location>
</feature>
<dbReference type="Proteomes" id="UP001301958">
    <property type="component" value="Unassembled WGS sequence"/>
</dbReference>
<evidence type="ECO:0000256" key="1">
    <source>
        <dbReference type="SAM" id="MobiDB-lite"/>
    </source>
</evidence>
<organism evidence="2 3">
    <name type="scientific">Podospora fimiseda</name>
    <dbReference type="NCBI Taxonomy" id="252190"/>
    <lineage>
        <taxon>Eukaryota</taxon>
        <taxon>Fungi</taxon>
        <taxon>Dikarya</taxon>
        <taxon>Ascomycota</taxon>
        <taxon>Pezizomycotina</taxon>
        <taxon>Sordariomycetes</taxon>
        <taxon>Sordariomycetidae</taxon>
        <taxon>Sordariales</taxon>
        <taxon>Podosporaceae</taxon>
        <taxon>Podospora</taxon>
    </lineage>
</organism>
<sequence>MSSTGFRFKDEKESAPTGSIDDSSHMKKGKESKSSSSSTKPCALRTFRDVTPVLAADTMVQNLAKGSNESKDSSSMPQHSYTEPGEKGFIMKDEDVKVRFLAEHKLAYQTSTPIPRVNPYEPCPQQIKNRLSSPPVTLLPVRYEEATPDITGSAPPFNPNGDIPSFPRPKLPDLPNVPDEQGPPIITQERLEELKKELGIRRRYDEAYLVQELEEYLSKVLDGEWESDSAVQKRRIPIGPVVSGILKLFGKEVGKQVVTEVVDGQFSSEGAVAK</sequence>
<reference evidence="2" key="1">
    <citation type="journal article" date="2023" name="Mol. Phylogenet. Evol.">
        <title>Genome-scale phylogeny and comparative genomics of the fungal order Sordariales.</title>
        <authorList>
            <person name="Hensen N."/>
            <person name="Bonometti L."/>
            <person name="Westerberg I."/>
            <person name="Brannstrom I.O."/>
            <person name="Guillou S."/>
            <person name="Cros-Aarteil S."/>
            <person name="Calhoun S."/>
            <person name="Haridas S."/>
            <person name="Kuo A."/>
            <person name="Mondo S."/>
            <person name="Pangilinan J."/>
            <person name="Riley R."/>
            <person name="LaButti K."/>
            <person name="Andreopoulos B."/>
            <person name="Lipzen A."/>
            <person name="Chen C."/>
            <person name="Yan M."/>
            <person name="Daum C."/>
            <person name="Ng V."/>
            <person name="Clum A."/>
            <person name="Steindorff A."/>
            <person name="Ohm R.A."/>
            <person name="Martin F."/>
            <person name="Silar P."/>
            <person name="Natvig D.O."/>
            <person name="Lalanne C."/>
            <person name="Gautier V."/>
            <person name="Ament-Velasquez S.L."/>
            <person name="Kruys A."/>
            <person name="Hutchinson M.I."/>
            <person name="Powell A.J."/>
            <person name="Barry K."/>
            <person name="Miller A.N."/>
            <person name="Grigoriev I.V."/>
            <person name="Debuchy R."/>
            <person name="Gladieux P."/>
            <person name="Hiltunen Thoren M."/>
            <person name="Johannesson H."/>
        </authorList>
    </citation>
    <scope>NUCLEOTIDE SEQUENCE</scope>
    <source>
        <strain evidence="2">CBS 990.96</strain>
    </source>
</reference>
<feature type="region of interest" description="Disordered" evidence="1">
    <location>
        <begin position="1"/>
        <end position="44"/>
    </location>
</feature>
<evidence type="ECO:0000313" key="3">
    <source>
        <dbReference type="Proteomes" id="UP001301958"/>
    </source>
</evidence>
<keyword evidence="3" id="KW-1185">Reference proteome</keyword>